<dbReference type="PROSITE" id="PS00498">
    <property type="entry name" value="TYROSINASE_2"/>
    <property type="match status" value="1"/>
</dbReference>
<feature type="domain" description="Tyrosinase copper-binding" evidence="4">
    <location>
        <begin position="267"/>
        <end position="278"/>
    </location>
</feature>
<dbReference type="RefSeq" id="WP_072363334.1">
    <property type="nucleotide sequence ID" value="NZ_CBHWAX010000178.1"/>
</dbReference>
<keyword evidence="8" id="KW-1185">Reference proteome</keyword>
<reference evidence="6 8" key="2">
    <citation type="submission" date="2023-11" db="EMBL/GenBank/DDBJ databases">
        <title>MicrobeMod: A computational toolkit for identifying prokaryotic methylation and restriction-modification with nanopore sequencing.</title>
        <authorList>
            <person name="Crits-Christoph A."/>
            <person name="Kang S.C."/>
            <person name="Lee H."/>
            <person name="Ostrov N."/>
        </authorList>
    </citation>
    <scope>NUCLEOTIDE SEQUENCE [LARGE SCALE GENOMIC DNA]</scope>
    <source>
        <strain evidence="6 8">ATCC 23090</strain>
    </source>
</reference>
<feature type="domain" description="Tyrosinase copper-binding" evidence="3">
    <location>
        <begin position="101"/>
        <end position="118"/>
    </location>
</feature>
<dbReference type="Gene3D" id="1.10.1280.10">
    <property type="entry name" value="Di-copper center containing domain from catechol oxidase"/>
    <property type="match status" value="1"/>
</dbReference>
<dbReference type="PROSITE" id="PS00497">
    <property type="entry name" value="TYROSINASE_1"/>
    <property type="match status" value="1"/>
</dbReference>
<dbReference type="InterPro" id="IPR057190">
    <property type="entry name" value="DUF7868"/>
</dbReference>
<dbReference type="InterPro" id="IPR008922">
    <property type="entry name" value="Di-copper_centre_dom_sf"/>
</dbReference>
<dbReference type="EMBL" id="CP140154">
    <property type="protein sequence ID" value="WQG90381.1"/>
    <property type="molecule type" value="Genomic_DNA"/>
</dbReference>
<accession>A0A1K1RX50</accession>
<proteinExistence type="predicted"/>
<dbReference type="InterPro" id="IPR002227">
    <property type="entry name" value="Tyrosinase_Cu-bd"/>
</dbReference>
<dbReference type="AlphaFoldDB" id="A0A1K1RX50"/>
<protein>
    <submittedName>
        <fullName evidence="5 6">Tyrosinase</fullName>
    </submittedName>
</protein>
<dbReference type="OrthoDB" id="2874181at2"/>
<evidence type="ECO:0000313" key="6">
    <source>
        <dbReference type="EMBL" id="WQG90381.1"/>
    </source>
</evidence>
<name>A0A1K1RX50_9BACT</name>
<dbReference type="PANTHER" id="PTHR11474:SF76">
    <property type="entry name" value="SHKT DOMAIN-CONTAINING PROTEIN"/>
    <property type="match status" value="1"/>
</dbReference>
<dbReference type="STRING" id="1004.SAMN05661012_04346"/>
<evidence type="ECO:0000256" key="2">
    <source>
        <dbReference type="ARBA" id="ARBA00023008"/>
    </source>
</evidence>
<keyword evidence="1" id="KW-0479">Metal-binding</keyword>
<gene>
    <name evidence="5" type="ORF">SAMN05661012_04346</name>
    <name evidence="6" type="ORF">SR876_02645</name>
</gene>
<dbReference type="EMBL" id="FPIZ01000015">
    <property type="protein sequence ID" value="SFW76397.1"/>
    <property type="molecule type" value="Genomic_DNA"/>
</dbReference>
<dbReference type="SUPFAM" id="SSF48056">
    <property type="entry name" value="Di-copper centre-containing domain"/>
    <property type="match status" value="1"/>
</dbReference>
<dbReference type="Proteomes" id="UP001326715">
    <property type="component" value="Chromosome"/>
</dbReference>
<evidence type="ECO:0000313" key="8">
    <source>
        <dbReference type="Proteomes" id="UP001326715"/>
    </source>
</evidence>
<organism evidence="5 7">
    <name type="scientific">Chitinophaga sancti</name>
    <dbReference type="NCBI Taxonomy" id="1004"/>
    <lineage>
        <taxon>Bacteria</taxon>
        <taxon>Pseudomonadati</taxon>
        <taxon>Bacteroidota</taxon>
        <taxon>Chitinophagia</taxon>
        <taxon>Chitinophagales</taxon>
        <taxon>Chitinophagaceae</taxon>
        <taxon>Chitinophaga</taxon>
    </lineage>
</organism>
<dbReference type="Proteomes" id="UP000183788">
    <property type="component" value="Unassembled WGS sequence"/>
</dbReference>
<evidence type="ECO:0000256" key="1">
    <source>
        <dbReference type="ARBA" id="ARBA00022723"/>
    </source>
</evidence>
<dbReference type="PANTHER" id="PTHR11474">
    <property type="entry name" value="TYROSINASE FAMILY MEMBER"/>
    <property type="match status" value="1"/>
</dbReference>
<dbReference type="Pfam" id="PF25271">
    <property type="entry name" value="DUF7868"/>
    <property type="match status" value="1"/>
</dbReference>
<dbReference type="GO" id="GO:0046872">
    <property type="term" value="F:metal ion binding"/>
    <property type="evidence" value="ECO:0007669"/>
    <property type="project" value="UniProtKB-KW"/>
</dbReference>
<dbReference type="InterPro" id="IPR050316">
    <property type="entry name" value="Tyrosinase/Hemocyanin"/>
</dbReference>
<keyword evidence="2" id="KW-0186">Copper</keyword>
<evidence type="ECO:0000259" key="4">
    <source>
        <dbReference type="PROSITE" id="PS00498"/>
    </source>
</evidence>
<dbReference type="GO" id="GO:0016491">
    <property type="term" value="F:oxidoreductase activity"/>
    <property type="evidence" value="ECO:0007669"/>
    <property type="project" value="InterPro"/>
</dbReference>
<dbReference type="PRINTS" id="PR00092">
    <property type="entry name" value="TYROSINASE"/>
</dbReference>
<evidence type="ECO:0000313" key="5">
    <source>
        <dbReference type="EMBL" id="SFW76397.1"/>
    </source>
</evidence>
<dbReference type="Pfam" id="PF00264">
    <property type="entry name" value="Tyrosinase"/>
    <property type="match status" value="1"/>
</dbReference>
<evidence type="ECO:0000259" key="3">
    <source>
        <dbReference type="PROSITE" id="PS00497"/>
    </source>
</evidence>
<sequence>MTTFTRRNAWNNNGTFDNSDLLWYAKAVHVMQSLPVNHPNSWWFYAAIHGEFLLNPIPPPPPLPDYTYLNWVNISYISPTAQLNTLPSQNLITLFWNQCQHGTWYFLPWHRGYLVAIENILRDIIVNQLNGPADWALPYWNYLNKSENKIPPAFTAQFLPDNTPNPLLVPQRYGLRVDVGNRENEANDECQWDTIFSEDSTPAQPGPGDIYGYYYGGGETEFSHDPNSPETGDLEQNPHNFVHGMVGGQNNKKMLGLMGVPDTAALDPVFYLHHANIDRMWTAWNVTGENENSTESSWLAGPSSQGNSLFAMPLDAAGTPWYYSPEDVINTRELKYSGSIYSYSYDDLSLTSYDKTPPKKVRENILGRLNKLGVIGTLKDIKMPKITNSELVGASSDLLKLSEGEVNTTVLLDTNAWKPVSKSFLKASVNDIPDEIFIQLEGVKGGGDANFLSIYVNQKFVKSISLFGLLAASIKNGIHGDAGLTFKINITNIIDDLQLENNVVDLNSLDIRIKAKNPIPDGDEIRIGRIGIYRVEKKS</sequence>
<evidence type="ECO:0000313" key="7">
    <source>
        <dbReference type="Proteomes" id="UP000183788"/>
    </source>
</evidence>
<reference evidence="5 7" key="1">
    <citation type="submission" date="2016-11" db="EMBL/GenBank/DDBJ databases">
        <authorList>
            <person name="Jaros S."/>
            <person name="Januszkiewicz K."/>
            <person name="Wedrychowicz H."/>
        </authorList>
    </citation>
    <scope>NUCLEOTIDE SEQUENCE [LARGE SCALE GENOMIC DNA]</scope>
    <source>
        <strain evidence="5 7">DSM 784</strain>
    </source>
</reference>